<evidence type="ECO:0000313" key="1">
    <source>
        <dbReference type="EMBL" id="JAD87345.1"/>
    </source>
</evidence>
<dbReference type="EMBL" id="GBRH01210550">
    <property type="protein sequence ID" value="JAD87345.1"/>
    <property type="molecule type" value="Transcribed_RNA"/>
</dbReference>
<name>A0A0A9DNW0_ARUDO</name>
<reference evidence="1" key="1">
    <citation type="submission" date="2014-09" db="EMBL/GenBank/DDBJ databases">
        <authorList>
            <person name="Magalhaes I.L.F."/>
            <person name="Oliveira U."/>
            <person name="Santos F.R."/>
            <person name="Vidigal T.H.D.A."/>
            <person name="Brescovit A.D."/>
            <person name="Santos A.J."/>
        </authorList>
    </citation>
    <scope>NUCLEOTIDE SEQUENCE</scope>
    <source>
        <tissue evidence="1">Shoot tissue taken approximately 20 cm above the soil surface</tissue>
    </source>
</reference>
<proteinExistence type="predicted"/>
<organism evidence="1">
    <name type="scientific">Arundo donax</name>
    <name type="common">Giant reed</name>
    <name type="synonym">Donax arundinaceus</name>
    <dbReference type="NCBI Taxonomy" id="35708"/>
    <lineage>
        <taxon>Eukaryota</taxon>
        <taxon>Viridiplantae</taxon>
        <taxon>Streptophyta</taxon>
        <taxon>Embryophyta</taxon>
        <taxon>Tracheophyta</taxon>
        <taxon>Spermatophyta</taxon>
        <taxon>Magnoliopsida</taxon>
        <taxon>Liliopsida</taxon>
        <taxon>Poales</taxon>
        <taxon>Poaceae</taxon>
        <taxon>PACMAD clade</taxon>
        <taxon>Arundinoideae</taxon>
        <taxon>Arundineae</taxon>
        <taxon>Arundo</taxon>
    </lineage>
</organism>
<reference evidence="1" key="2">
    <citation type="journal article" date="2015" name="Data Brief">
        <title>Shoot transcriptome of the giant reed, Arundo donax.</title>
        <authorList>
            <person name="Barrero R.A."/>
            <person name="Guerrero F.D."/>
            <person name="Moolhuijzen P."/>
            <person name="Goolsby J.A."/>
            <person name="Tidwell J."/>
            <person name="Bellgard S.E."/>
            <person name="Bellgard M.I."/>
        </authorList>
    </citation>
    <scope>NUCLEOTIDE SEQUENCE</scope>
    <source>
        <tissue evidence="1">Shoot tissue taken approximately 20 cm above the soil surface</tissue>
    </source>
</reference>
<protein>
    <submittedName>
        <fullName evidence="1">Uncharacterized protein</fullName>
    </submittedName>
</protein>
<sequence>MTCVSSSLSRQKNLAKNSTCEGEHLFDVC</sequence>
<dbReference type="AlphaFoldDB" id="A0A0A9DNW0"/>
<accession>A0A0A9DNW0</accession>